<dbReference type="EMBL" id="FN648082">
    <property type="protein sequence ID" value="CBN78860.1"/>
    <property type="molecule type" value="Genomic_DNA"/>
</dbReference>
<proteinExistence type="predicted"/>
<protein>
    <submittedName>
        <fullName evidence="1">Uncharacterized protein</fullName>
    </submittedName>
</protein>
<keyword evidence="2" id="KW-1185">Reference proteome</keyword>
<reference evidence="1 2" key="1">
    <citation type="journal article" date="2010" name="Nature">
        <title>The Ectocarpus genome and the independent evolution of multicellularity in brown algae.</title>
        <authorList>
            <person name="Cock J.M."/>
            <person name="Sterck L."/>
            <person name="Rouze P."/>
            <person name="Scornet D."/>
            <person name="Allen A.E."/>
            <person name="Amoutzias G."/>
            <person name="Anthouard V."/>
            <person name="Artiguenave F."/>
            <person name="Aury J.M."/>
            <person name="Badger J.H."/>
            <person name="Beszteri B."/>
            <person name="Billiau K."/>
            <person name="Bonnet E."/>
            <person name="Bothwell J.H."/>
            <person name="Bowler C."/>
            <person name="Boyen C."/>
            <person name="Brownlee C."/>
            <person name="Carrano C.J."/>
            <person name="Charrier B."/>
            <person name="Cho G.Y."/>
            <person name="Coelho S.M."/>
            <person name="Collen J."/>
            <person name="Corre E."/>
            <person name="Da Silva C."/>
            <person name="Delage L."/>
            <person name="Delaroque N."/>
            <person name="Dittami S.M."/>
            <person name="Doulbeau S."/>
            <person name="Elias M."/>
            <person name="Farnham G."/>
            <person name="Gachon C.M."/>
            <person name="Gschloessl B."/>
            <person name="Heesch S."/>
            <person name="Jabbari K."/>
            <person name="Jubin C."/>
            <person name="Kawai H."/>
            <person name="Kimura K."/>
            <person name="Kloareg B."/>
            <person name="Kupper F.C."/>
            <person name="Lang D."/>
            <person name="Le Bail A."/>
            <person name="Leblanc C."/>
            <person name="Lerouge P."/>
            <person name="Lohr M."/>
            <person name="Lopez P.J."/>
            <person name="Martens C."/>
            <person name="Maumus F."/>
            <person name="Michel G."/>
            <person name="Miranda-Saavedra D."/>
            <person name="Morales J."/>
            <person name="Moreau H."/>
            <person name="Motomura T."/>
            <person name="Nagasato C."/>
            <person name="Napoli C.A."/>
            <person name="Nelson D.R."/>
            <person name="Nyvall-Collen P."/>
            <person name="Peters A.F."/>
            <person name="Pommier C."/>
            <person name="Potin P."/>
            <person name="Poulain J."/>
            <person name="Quesneville H."/>
            <person name="Read B."/>
            <person name="Rensing S.A."/>
            <person name="Ritter A."/>
            <person name="Rousvoal S."/>
            <person name="Samanta M."/>
            <person name="Samson G."/>
            <person name="Schroeder D.C."/>
            <person name="Segurens B."/>
            <person name="Strittmatter M."/>
            <person name="Tonon T."/>
            <person name="Tregear J.W."/>
            <person name="Valentin K."/>
            <person name="von Dassow P."/>
            <person name="Yamagishi T."/>
            <person name="Van de Peer Y."/>
            <person name="Wincker P."/>
        </authorList>
    </citation>
    <scope>NUCLEOTIDE SEQUENCE [LARGE SCALE GENOMIC DNA]</scope>
    <source>
        <strain evidence="2">Ec32 / CCAP1310/4</strain>
    </source>
</reference>
<name>D8LFW1_ECTSI</name>
<dbReference type="EMBL" id="FN649728">
    <property type="protein sequence ID" value="CBN78860.1"/>
    <property type="molecule type" value="Genomic_DNA"/>
</dbReference>
<sequence length="172" mass="16964">MASSAFRAPFASPASEEVCLCIISCPYCSIHEGAKNPRLSLQLCHCRGGIYSAVRGLDAGLTGPLSEAKGAAAAAAPAATAPAPSAAASTGFAATTQAAPAAAGGPTAAAPAAPGTGTAAMAAPQAAPAGLDPAQQFAHMGELAARACEKYFLRVFPLLRLFVQANPRPSMA</sequence>
<dbReference type="AlphaFoldDB" id="D8LFW1"/>
<dbReference type="InParanoid" id="D8LFW1"/>
<organism evidence="1 2">
    <name type="scientific">Ectocarpus siliculosus</name>
    <name type="common">Brown alga</name>
    <name type="synonym">Conferva siliculosa</name>
    <dbReference type="NCBI Taxonomy" id="2880"/>
    <lineage>
        <taxon>Eukaryota</taxon>
        <taxon>Sar</taxon>
        <taxon>Stramenopiles</taxon>
        <taxon>Ochrophyta</taxon>
        <taxon>PX clade</taxon>
        <taxon>Phaeophyceae</taxon>
        <taxon>Ectocarpales</taxon>
        <taxon>Ectocarpaceae</taxon>
        <taxon>Ectocarpus</taxon>
    </lineage>
</organism>
<evidence type="ECO:0000313" key="1">
    <source>
        <dbReference type="EMBL" id="CBN78860.1"/>
    </source>
</evidence>
<gene>
    <name evidence="1" type="ORF">Esi_0152_0025</name>
</gene>
<evidence type="ECO:0000313" key="2">
    <source>
        <dbReference type="Proteomes" id="UP000002630"/>
    </source>
</evidence>
<dbReference type="Proteomes" id="UP000002630">
    <property type="component" value="Linkage Group LG03"/>
</dbReference>
<accession>D8LFW1</accession>